<dbReference type="GO" id="GO:0005524">
    <property type="term" value="F:ATP binding"/>
    <property type="evidence" value="ECO:0007669"/>
    <property type="project" value="UniProtKB-UniRule"/>
</dbReference>
<evidence type="ECO:0000256" key="4">
    <source>
        <dbReference type="ARBA" id="ARBA00022598"/>
    </source>
</evidence>
<evidence type="ECO:0000256" key="1">
    <source>
        <dbReference type="ARBA" id="ARBA00005032"/>
    </source>
</evidence>
<evidence type="ECO:0000256" key="3">
    <source>
        <dbReference type="ARBA" id="ARBA00015203"/>
    </source>
</evidence>
<comment type="similarity">
    <text evidence="2 11">Belongs to the ubiquitin-activating E1 family. UBA3 subfamily.</text>
</comment>
<dbReference type="EnsemblPlants" id="Pp3c19_5590V3.1">
    <property type="protein sequence ID" value="Pp3c19_5590V3.1"/>
    <property type="gene ID" value="Pp3c19_5590"/>
</dbReference>
<dbReference type="GO" id="GO:0019781">
    <property type="term" value="F:NEDD8 activating enzyme activity"/>
    <property type="evidence" value="ECO:0000318"/>
    <property type="project" value="GO_Central"/>
</dbReference>
<dbReference type="STRING" id="3218.A0A2K1IXB0"/>
<reference evidence="13 15" key="1">
    <citation type="journal article" date="2008" name="Science">
        <title>The Physcomitrella genome reveals evolutionary insights into the conquest of land by plants.</title>
        <authorList>
            <person name="Rensing S."/>
            <person name="Lang D."/>
            <person name="Zimmer A."/>
            <person name="Terry A."/>
            <person name="Salamov A."/>
            <person name="Shapiro H."/>
            <person name="Nishiyama T."/>
            <person name="Perroud P.-F."/>
            <person name="Lindquist E."/>
            <person name="Kamisugi Y."/>
            <person name="Tanahashi T."/>
            <person name="Sakakibara K."/>
            <person name="Fujita T."/>
            <person name="Oishi K."/>
            <person name="Shin-I T."/>
            <person name="Kuroki Y."/>
            <person name="Toyoda A."/>
            <person name="Suzuki Y."/>
            <person name="Hashimoto A."/>
            <person name="Yamaguchi K."/>
            <person name="Sugano A."/>
            <person name="Kohara Y."/>
            <person name="Fujiyama A."/>
            <person name="Anterola A."/>
            <person name="Aoki S."/>
            <person name="Ashton N."/>
            <person name="Barbazuk W.B."/>
            <person name="Barker E."/>
            <person name="Bennetzen J."/>
            <person name="Bezanilla M."/>
            <person name="Blankenship R."/>
            <person name="Cho S.H."/>
            <person name="Dutcher S."/>
            <person name="Estelle M."/>
            <person name="Fawcett J.A."/>
            <person name="Gundlach H."/>
            <person name="Hanada K."/>
            <person name="Heyl A."/>
            <person name="Hicks K.A."/>
            <person name="Hugh J."/>
            <person name="Lohr M."/>
            <person name="Mayer K."/>
            <person name="Melkozernov A."/>
            <person name="Murata T."/>
            <person name="Nelson D."/>
            <person name="Pils B."/>
            <person name="Prigge M."/>
            <person name="Reiss B."/>
            <person name="Renner T."/>
            <person name="Rombauts S."/>
            <person name="Rushton P."/>
            <person name="Sanderfoot A."/>
            <person name="Schween G."/>
            <person name="Shiu S.-H."/>
            <person name="Stueber K."/>
            <person name="Theodoulou F.L."/>
            <person name="Tu H."/>
            <person name="Van de Peer Y."/>
            <person name="Verrier P.J."/>
            <person name="Waters E."/>
            <person name="Wood A."/>
            <person name="Yang L."/>
            <person name="Cove D."/>
            <person name="Cuming A."/>
            <person name="Hasebe M."/>
            <person name="Lucas S."/>
            <person name="Mishler D.B."/>
            <person name="Reski R."/>
            <person name="Grigoriev I."/>
            <person name="Quatrano R.S."/>
            <person name="Boore J.L."/>
        </authorList>
    </citation>
    <scope>NUCLEOTIDE SEQUENCE [LARGE SCALE GENOMIC DNA]</scope>
    <source>
        <strain evidence="14 15">cv. Gransden 2004</strain>
    </source>
</reference>
<dbReference type="RefSeq" id="XP_024403408.1">
    <property type="nucleotide sequence ID" value="XM_024547640.2"/>
</dbReference>
<dbReference type="InterPro" id="IPR014929">
    <property type="entry name" value="E2-binding"/>
</dbReference>
<dbReference type="InterPro" id="IPR000594">
    <property type="entry name" value="ThiF_NAD_FAD-bd"/>
</dbReference>
<comment type="pathway">
    <text evidence="1 11">Protein modification; protein neddylation.</text>
</comment>
<dbReference type="GO" id="GO:0005737">
    <property type="term" value="C:cytoplasm"/>
    <property type="evidence" value="ECO:0000318"/>
    <property type="project" value="GO_Central"/>
</dbReference>
<comment type="catalytic activity">
    <reaction evidence="9 11">
        <text>ATP + [NEDD8 protein] + [E1 NEDD8-activating enzyme]-L-cysteine = AMP + diphosphate + [E1 NEDD8-activating enzyme]-S-[NEDD8 protein]-yl-L-cysteine.</text>
        <dbReference type="EC" id="6.2.1.64"/>
    </reaction>
</comment>
<name>A0A2K1IXB0_PHYPA</name>
<evidence type="ECO:0000256" key="10">
    <source>
        <dbReference type="PROSITE-ProRule" id="PRU10132"/>
    </source>
</evidence>
<keyword evidence="4 11" id="KW-0436">Ligase</keyword>
<feature type="domain" description="E2 binding" evidence="12">
    <location>
        <begin position="360"/>
        <end position="447"/>
    </location>
</feature>
<evidence type="ECO:0000256" key="2">
    <source>
        <dbReference type="ARBA" id="ARBA00006310"/>
    </source>
</evidence>
<dbReference type="Gene3D" id="1.10.10.520">
    <property type="entry name" value="Ubiquitin activating enzymes (Uba3). Chain: B, domain 2"/>
    <property type="match status" value="1"/>
</dbReference>
<dbReference type="FunFam" id="1.10.10.520:FF:000001">
    <property type="entry name" value="NEDD8-activating enzyme E1 catalytic subunit"/>
    <property type="match status" value="1"/>
</dbReference>
<dbReference type="GeneID" id="112295736"/>
<dbReference type="Gramene" id="Pp3c19_5590V3.1">
    <property type="protein sequence ID" value="Pp3c19_5590V3.1"/>
    <property type="gene ID" value="Pp3c19_5590"/>
</dbReference>
<dbReference type="SMART" id="SM01181">
    <property type="entry name" value="E2_bind"/>
    <property type="match status" value="1"/>
</dbReference>
<dbReference type="UniPathway" id="UPA00885"/>
<dbReference type="InterPro" id="IPR033127">
    <property type="entry name" value="UBQ-activ_enz_E1_Cys_AS"/>
</dbReference>
<evidence type="ECO:0000256" key="5">
    <source>
        <dbReference type="ARBA" id="ARBA00022741"/>
    </source>
</evidence>
<evidence type="ECO:0000256" key="11">
    <source>
        <dbReference type="RuleBase" id="RU368009"/>
    </source>
</evidence>
<reference evidence="13 15" key="2">
    <citation type="journal article" date="2018" name="Plant J.">
        <title>The Physcomitrella patens chromosome-scale assembly reveals moss genome structure and evolution.</title>
        <authorList>
            <person name="Lang D."/>
            <person name="Ullrich K.K."/>
            <person name="Murat F."/>
            <person name="Fuchs J."/>
            <person name="Jenkins J."/>
            <person name="Haas F.B."/>
            <person name="Piednoel M."/>
            <person name="Gundlach H."/>
            <person name="Van Bel M."/>
            <person name="Meyberg R."/>
            <person name="Vives C."/>
            <person name="Morata J."/>
            <person name="Symeonidi A."/>
            <person name="Hiss M."/>
            <person name="Muchero W."/>
            <person name="Kamisugi Y."/>
            <person name="Saleh O."/>
            <person name="Blanc G."/>
            <person name="Decker E.L."/>
            <person name="van Gessel N."/>
            <person name="Grimwood J."/>
            <person name="Hayes R.D."/>
            <person name="Graham S.W."/>
            <person name="Gunter L.E."/>
            <person name="McDaniel S.F."/>
            <person name="Hoernstein S.N.W."/>
            <person name="Larsson A."/>
            <person name="Li F.W."/>
            <person name="Perroud P.F."/>
            <person name="Phillips J."/>
            <person name="Ranjan P."/>
            <person name="Rokshar D.S."/>
            <person name="Rothfels C.J."/>
            <person name="Schneider L."/>
            <person name="Shu S."/>
            <person name="Stevenson D.W."/>
            <person name="Thummler F."/>
            <person name="Tillich M."/>
            <person name="Villarreal Aguilar J.C."/>
            <person name="Widiez T."/>
            <person name="Wong G.K."/>
            <person name="Wymore A."/>
            <person name="Zhang Y."/>
            <person name="Zimmer A.D."/>
            <person name="Quatrano R.S."/>
            <person name="Mayer K.F.X."/>
            <person name="Goodstein D."/>
            <person name="Casacuberta J.M."/>
            <person name="Vandepoele K."/>
            <person name="Reski R."/>
            <person name="Cuming A.C."/>
            <person name="Tuskan G.A."/>
            <person name="Maumus F."/>
            <person name="Salse J."/>
            <person name="Schmutz J."/>
            <person name="Rensing S.A."/>
        </authorList>
    </citation>
    <scope>NUCLEOTIDE SEQUENCE [LARGE SCALE GENOMIC DNA]</scope>
    <source>
        <strain evidence="14 15">cv. Gransden 2004</strain>
    </source>
</reference>
<accession>A0A2K1IXB0</accession>
<keyword evidence="15" id="KW-1185">Reference proteome</keyword>
<dbReference type="FunCoup" id="A0A2K1IXB0">
    <property type="interactions" value="4912"/>
</dbReference>
<dbReference type="FunFam" id="3.50.50.80:FF:000002">
    <property type="entry name" value="SUMO-activating enzyme subunit 2"/>
    <property type="match status" value="1"/>
</dbReference>
<dbReference type="InterPro" id="IPR023318">
    <property type="entry name" value="Ub_act_enz_dom_a_sf"/>
</dbReference>
<dbReference type="EC" id="6.2.1.64" evidence="8 11"/>
<evidence type="ECO:0000256" key="7">
    <source>
        <dbReference type="ARBA" id="ARBA00022840"/>
    </source>
</evidence>
<proteinExistence type="inferred from homology"/>
<gene>
    <name evidence="14" type="primary">LOC112295736</name>
    <name evidence="13" type="ORF">PHYPA_023731</name>
</gene>
<dbReference type="Proteomes" id="UP000006727">
    <property type="component" value="Chromosome 19"/>
</dbReference>
<dbReference type="Pfam" id="PF00899">
    <property type="entry name" value="ThiF"/>
    <property type="match status" value="1"/>
</dbReference>
<evidence type="ECO:0000313" key="15">
    <source>
        <dbReference type="Proteomes" id="UP000006727"/>
    </source>
</evidence>
<dbReference type="OMA" id="HIIEYVI"/>
<dbReference type="InterPro" id="IPR045886">
    <property type="entry name" value="ThiF/MoeB/HesA"/>
</dbReference>
<dbReference type="PROSITE" id="PS00865">
    <property type="entry name" value="UBIQUITIN_ACTIVAT_2"/>
    <property type="match status" value="1"/>
</dbReference>
<dbReference type="GO" id="GO:0045116">
    <property type="term" value="P:protein neddylation"/>
    <property type="evidence" value="ECO:0000318"/>
    <property type="project" value="GO_Central"/>
</dbReference>
<dbReference type="Gene3D" id="3.40.50.720">
    <property type="entry name" value="NAD(P)-binding Rossmann-like Domain"/>
    <property type="match status" value="1"/>
</dbReference>
<dbReference type="EnsemblPlants" id="Pp3c19_5590V3.4">
    <property type="protein sequence ID" value="Pp3c19_5590V3.4"/>
    <property type="gene ID" value="Pp3c19_5590"/>
</dbReference>
<evidence type="ECO:0000313" key="13">
    <source>
        <dbReference type="EMBL" id="PNR33915.1"/>
    </source>
</evidence>
<dbReference type="Gramene" id="Pp3c19_5590V3.4">
    <property type="protein sequence ID" value="Pp3c19_5590V3.4"/>
    <property type="gene ID" value="Pp3c19_5590"/>
</dbReference>
<dbReference type="AlphaFoldDB" id="A0A2K1IXB0"/>
<reference evidence="14" key="3">
    <citation type="submission" date="2020-12" db="UniProtKB">
        <authorList>
            <consortium name="EnsemblPlants"/>
        </authorList>
    </citation>
    <scope>IDENTIFICATION</scope>
</reference>
<dbReference type="SUPFAM" id="SSF69572">
    <property type="entry name" value="Activating enzymes of the ubiquitin-like proteins"/>
    <property type="match status" value="1"/>
</dbReference>
<dbReference type="Pfam" id="PF08825">
    <property type="entry name" value="E2_bind"/>
    <property type="match status" value="1"/>
</dbReference>
<feature type="active site" description="Glycyl thioester intermediate" evidence="10">
    <location>
        <position position="227"/>
    </location>
</feature>
<dbReference type="PANTHER" id="PTHR10953:SF6">
    <property type="entry name" value="NEDD8-ACTIVATING ENZYME E1 CATALYTIC SUBUNIT"/>
    <property type="match status" value="1"/>
</dbReference>
<keyword evidence="6 11" id="KW-0833">Ubl conjugation pathway</keyword>
<protein>
    <recommendedName>
        <fullName evidence="3 11">NEDD8-activating enzyme E1 catalytic subunit</fullName>
        <ecNumber evidence="8 11">6.2.1.64</ecNumber>
    </recommendedName>
</protein>
<evidence type="ECO:0000259" key="12">
    <source>
        <dbReference type="SMART" id="SM01181"/>
    </source>
</evidence>
<evidence type="ECO:0000256" key="8">
    <source>
        <dbReference type="ARBA" id="ARBA00023624"/>
    </source>
</evidence>
<dbReference type="InterPro" id="IPR030468">
    <property type="entry name" value="Uba3_N"/>
</dbReference>
<dbReference type="InterPro" id="IPR035985">
    <property type="entry name" value="Ubiquitin-activating_enz"/>
</dbReference>
<dbReference type="GO" id="GO:0005634">
    <property type="term" value="C:nucleus"/>
    <property type="evidence" value="ECO:0000318"/>
    <property type="project" value="GO_Central"/>
</dbReference>
<organism evidence="13">
    <name type="scientific">Physcomitrium patens</name>
    <name type="common">Spreading-leaved earth moss</name>
    <name type="synonym">Physcomitrella patens</name>
    <dbReference type="NCBI Taxonomy" id="3218"/>
    <lineage>
        <taxon>Eukaryota</taxon>
        <taxon>Viridiplantae</taxon>
        <taxon>Streptophyta</taxon>
        <taxon>Embryophyta</taxon>
        <taxon>Bryophyta</taxon>
        <taxon>Bryophytina</taxon>
        <taxon>Bryopsida</taxon>
        <taxon>Funariidae</taxon>
        <taxon>Funariales</taxon>
        <taxon>Funariaceae</taxon>
        <taxon>Physcomitrium</taxon>
    </lineage>
</organism>
<sequence>MGAAADSQALGLAKLTMADSLGGSSRWVDLDRLLVRPGNLVGPGFEPGPELLESLQNDFRVLVIGAGGLGCELLKDLALSGFGLIHVIDMDTIDVSNLNRQFLFRIQDVGKPKAEVAAARVMQRVKGVTVVPHFCRIEEKDVSFYQDFQIIVLGLDSIEARSYINSVVCGFLVYEEDGSPDMTTIKPLVDGGTEGFRGHARVIYPGLTPCFHCSLWLFPPQVTFPLCTLAETPRSPAHCIEYAHLIQWGQERQGETFDADNPEHMKWIYDQALKRGAQFNISGITYSLTQGVVKNIVPAIASTNAIVAATCALEILKIATMFSTGMDVYMQYTGTEGIYMRTVPHDKDPNCTMCSAGVPVDVDNTITLQKFIDQLLKDSRFKLKLSKPSVSYHGTNLYMQAPPVLEEMTRPNLQLPLLGLMDGNTSGVLNINDRRLTGVLRVRVTFKEGPDSVDMDTVGGV</sequence>
<dbReference type="FunFam" id="3.10.290.20:FF:000003">
    <property type="entry name" value="Ubiquitin-activating enzyme E1 C"/>
    <property type="match status" value="1"/>
</dbReference>
<dbReference type="OrthoDB" id="10255449at2759"/>
<dbReference type="EMBL" id="ABEU02000019">
    <property type="protein sequence ID" value="PNR33915.1"/>
    <property type="molecule type" value="Genomic_DNA"/>
</dbReference>
<dbReference type="KEGG" id="ppp:112295736"/>
<dbReference type="CDD" id="cd01488">
    <property type="entry name" value="Uba3_RUB"/>
    <property type="match status" value="1"/>
</dbReference>
<dbReference type="Gene3D" id="3.10.290.20">
    <property type="entry name" value="Ubiquitin-like 2 activating enzyme e1b. Chain: B, domain 3"/>
    <property type="match status" value="1"/>
</dbReference>
<dbReference type="PaxDb" id="3218-PP1S303_66V6.1"/>
<keyword evidence="7 11" id="KW-0067">ATP-binding</keyword>
<evidence type="ECO:0000313" key="14">
    <source>
        <dbReference type="EnsemblPlants" id="Pp3c19_5590V3.1"/>
    </source>
</evidence>
<evidence type="ECO:0000256" key="9">
    <source>
        <dbReference type="ARBA" id="ARBA00024626"/>
    </source>
</evidence>
<keyword evidence="5 11" id="KW-0547">Nucleotide-binding</keyword>
<evidence type="ECO:0000256" key="6">
    <source>
        <dbReference type="ARBA" id="ARBA00022786"/>
    </source>
</evidence>
<dbReference type="PANTHER" id="PTHR10953">
    <property type="entry name" value="UBIQUITIN-ACTIVATING ENZYME E1"/>
    <property type="match status" value="1"/>
</dbReference>
<comment type="function">
    <text evidence="11">Catalytic subunit of the dimeric E1 enzyme, which activates NEDD8.</text>
</comment>